<dbReference type="SUPFAM" id="SSF109709">
    <property type="entry name" value="KorB DNA-binding domain-like"/>
    <property type="match status" value="1"/>
</dbReference>
<accession>A0A3N8RUB4</accession>
<dbReference type="SMART" id="SM00470">
    <property type="entry name" value="ParB"/>
    <property type="match status" value="1"/>
</dbReference>
<dbReference type="PANTHER" id="PTHR33375:SF7">
    <property type="entry name" value="CHROMOSOME 2-PARTITIONING PROTEIN PARB-RELATED"/>
    <property type="match status" value="1"/>
</dbReference>
<dbReference type="PANTHER" id="PTHR33375">
    <property type="entry name" value="CHROMOSOME-PARTITIONING PROTEIN PARB-RELATED"/>
    <property type="match status" value="1"/>
</dbReference>
<feature type="region of interest" description="Disordered" evidence="1">
    <location>
        <begin position="409"/>
        <end position="455"/>
    </location>
</feature>
<gene>
    <name evidence="3" type="ORF">DF037_28520</name>
</gene>
<dbReference type="Gene3D" id="1.10.10.2830">
    <property type="match status" value="1"/>
</dbReference>
<proteinExistence type="predicted"/>
<evidence type="ECO:0000256" key="1">
    <source>
        <dbReference type="SAM" id="MobiDB-lite"/>
    </source>
</evidence>
<dbReference type="GO" id="GO:0007059">
    <property type="term" value="P:chromosome segregation"/>
    <property type="evidence" value="ECO:0007669"/>
    <property type="project" value="TreeGrafter"/>
</dbReference>
<dbReference type="GO" id="GO:0005694">
    <property type="term" value="C:chromosome"/>
    <property type="evidence" value="ECO:0007669"/>
    <property type="project" value="TreeGrafter"/>
</dbReference>
<comment type="caution">
    <text evidence="3">The sequence shown here is derived from an EMBL/GenBank/DDBJ whole genome shotgun (WGS) entry which is preliminary data.</text>
</comment>
<name>A0A3N8RUB4_9BURK</name>
<feature type="compositionally biased region" description="Low complexity" evidence="1">
    <location>
        <begin position="424"/>
        <end position="438"/>
    </location>
</feature>
<dbReference type="RefSeq" id="WP_124619239.1">
    <property type="nucleotide sequence ID" value="NZ_QTQX01000022.1"/>
</dbReference>
<sequence>MNAVITEIPALAHDAGVPPAPPEAHLQAGEERLIPLKRLVASPFNVRRAKRTGISALANNIDHVGLLQNLIVHQMKVGAKRAQTFGAAAGESRRLALLELVERGRISLDEEIRCTVVSVEAAVLISTSENEMREPMHPADQCDAYRVQVDAGRTVTEIAEIYGTTPQLVQRRLKLARVSPKLVDLFRADEIRADQMQALALSDSHAEQESAWFDAKPHDREPHAIRRKLVAGEHDFQSNRIALFVGIDAYEAAGGAVRRDLFSDQGTAWYADHALMERVAVEQLTTIAAKVQEEGWDWVEPITVFDYNAKVGLQRVPATAVPPTEAQQQEMGAIDARMEAIEQEQEADDIDEETYERLCDEETALSLRYAAIEESLYVYTPLQMAGAGAVVTIDQDGALEVVRGWTRRAATPPVGDDEADGDGTPASASETPTSPAASGSVAQSTSPAKGPHSGTLTLRLNARRTAAVGMALARQPHVALAALVHRFLVTDYAPGQSASAIDIQWHDHTGKVEQHATELADDLPYRLSCEQRGAWGGIVPNDTGALLTWCIEQSDERLMLILAQYVGASVDGVATDEGAHSINALIPALNLDLADEWKPTRASYFDHVSKARIAEVVTVAVSPAEGMRIVKLKKGDAATEAERIVSGTGWLPDHLARAETRSRPLWRNHAATSSDVDEEEDDDDASGAHDADEANDGTESADVAEATDDSRDEAAVAEAEGMPPRD</sequence>
<dbReference type="InterPro" id="IPR036086">
    <property type="entry name" value="ParB/Sulfiredoxin_sf"/>
</dbReference>
<feature type="region of interest" description="Disordered" evidence="1">
    <location>
        <begin position="666"/>
        <end position="726"/>
    </location>
</feature>
<dbReference type="SUPFAM" id="SSF110849">
    <property type="entry name" value="ParB/Sulfiredoxin"/>
    <property type="match status" value="1"/>
</dbReference>
<dbReference type="InterPro" id="IPR003115">
    <property type="entry name" value="ParB_N"/>
</dbReference>
<reference evidence="3 4" key="1">
    <citation type="submission" date="2018-08" db="EMBL/GenBank/DDBJ databases">
        <title>Comparative analysis of Burkholderia isolates from Puerto Rico.</title>
        <authorList>
            <person name="Hall C."/>
            <person name="Sahl J."/>
            <person name="Wagner D."/>
        </authorList>
    </citation>
    <scope>NUCLEOTIDE SEQUENCE [LARGE SCALE GENOMIC DNA]</scope>
    <source>
        <strain evidence="3 4">Bp9001</strain>
    </source>
</reference>
<feature type="compositionally biased region" description="Acidic residues" evidence="1">
    <location>
        <begin position="675"/>
        <end position="685"/>
    </location>
</feature>
<organism evidence="3 4">
    <name type="scientific">Burkholderia contaminans</name>
    <dbReference type="NCBI Taxonomy" id="488447"/>
    <lineage>
        <taxon>Bacteria</taxon>
        <taxon>Pseudomonadati</taxon>
        <taxon>Pseudomonadota</taxon>
        <taxon>Betaproteobacteria</taxon>
        <taxon>Burkholderiales</taxon>
        <taxon>Burkholderiaceae</taxon>
        <taxon>Burkholderia</taxon>
        <taxon>Burkholderia cepacia complex</taxon>
    </lineage>
</organism>
<feature type="domain" description="ParB-like N-terminal" evidence="2">
    <location>
        <begin position="32"/>
        <end position="131"/>
    </location>
</feature>
<evidence type="ECO:0000259" key="2">
    <source>
        <dbReference type="SMART" id="SM00470"/>
    </source>
</evidence>
<dbReference type="InterPro" id="IPR050336">
    <property type="entry name" value="Chromosome_partition/occlusion"/>
</dbReference>
<dbReference type="Proteomes" id="UP000269271">
    <property type="component" value="Unassembled WGS sequence"/>
</dbReference>
<dbReference type="AlphaFoldDB" id="A0A3N8RUB4"/>
<protein>
    <submittedName>
        <fullName evidence="3">ParB/RepB/Spo0J family partition protein</fullName>
    </submittedName>
</protein>
<dbReference type="EMBL" id="QTQX01000022">
    <property type="protein sequence ID" value="RQT22063.1"/>
    <property type="molecule type" value="Genomic_DNA"/>
</dbReference>
<evidence type="ECO:0000313" key="4">
    <source>
        <dbReference type="Proteomes" id="UP000269271"/>
    </source>
</evidence>
<dbReference type="CDD" id="cd16406">
    <property type="entry name" value="ParB_N_like"/>
    <property type="match status" value="1"/>
</dbReference>
<evidence type="ECO:0000313" key="3">
    <source>
        <dbReference type="EMBL" id="RQT22063.1"/>
    </source>
</evidence>